<name>A0A8T0GRK5_CERPU</name>
<dbReference type="Gene3D" id="1.20.1050.10">
    <property type="match status" value="1"/>
</dbReference>
<dbReference type="Pfam" id="PF13410">
    <property type="entry name" value="GST_C_2"/>
    <property type="match status" value="1"/>
</dbReference>
<evidence type="ECO:0000313" key="1">
    <source>
        <dbReference type="EMBL" id="KAG0561075.1"/>
    </source>
</evidence>
<dbReference type="EMBL" id="CM026430">
    <property type="protein sequence ID" value="KAG0561075.1"/>
    <property type="molecule type" value="Genomic_DNA"/>
</dbReference>
<accession>A0A8T0GRK5</accession>
<evidence type="ECO:0000313" key="2">
    <source>
        <dbReference type="Proteomes" id="UP000822688"/>
    </source>
</evidence>
<reference evidence="1" key="1">
    <citation type="submission" date="2020-06" db="EMBL/GenBank/DDBJ databases">
        <title>WGS assembly of Ceratodon purpureus strain R40.</title>
        <authorList>
            <person name="Carey S.B."/>
            <person name="Jenkins J."/>
            <person name="Shu S."/>
            <person name="Lovell J.T."/>
            <person name="Sreedasyam A."/>
            <person name="Maumus F."/>
            <person name="Tiley G.P."/>
            <person name="Fernandez-Pozo N."/>
            <person name="Barry K."/>
            <person name="Chen C."/>
            <person name="Wang M."/>
            <person name="Lipzen A."/>
            <person name="Daum C."/>
            <person name="Saski C.A."/>
            <person name="Payton A.C."/>
            <person name="Mcbreen J.C."/>
            <person name="Conrad R.E."/>
            <person name="Kollar L.M."/>
            <person name="Olsson S."/>
            <person name="Huttunen S."/>
            <person name="Landis J.B."/>
            <person name="Wickett N.J."/>
            <person name="Johnson M.G."/>
            <person name="Rensing S.A."/>
            <person name="Grimwood J."/>
            <person name="Schmutz J."/>
            <person name="Mcdaniel S.F."/>
        </authorList>
    </citation>
    <scope>NUCLEOTIDE SEQUENCE</scope>
    <source>
        <strain evidence="1">R40</strain>
    </source>
</reference>
<organism evidence="1 2">
    <name type="scientific">Ceratodon purpureus</name>
    <name type="common">Fire moss</name>
    <name type="synonym">Dicranum purpureum</name>
    <dbReference type="NCBI Taxonomy" id="3225"/>
    <lineage>
        <taxon>Eukaryota</taxon>
        <taxon>Viridiplantae</taxon>
        <taxon>Streptophyta</taxon>
        <taxon>Embryophyta</taxon>
        <taxon>Bryophyta</taxon>
        <taxon>Bryophytina</taxon>
        <taxon>Bryopsida</taxon>
        <taxon>Dicranidae</taxon>
        <taxon>Pseudoditrichales</taxon>
        <taxon>Ditrichaceae</taxon>
        <taxon>Ceratodon</taxon>
    </lineage>
</organism>
<sequence length="260" mass="28685">MSGATAEVHRLISIGPSHFCEKARWALERAYIAFTEDKHAPGTHIPYTRGLPGGTSCPKLLVGKGPARVVIGKGSSEILEFADKKITKEEDRLYPSDPEQRQLVQSWVTKFDDQLGPHVRRFAYCYLMFVPSTYKLLTQGSSTPEKVVVWFMMPLLRRLIYRGLGCNKPGNKEKSLQVIDSMFKEVDDVLADGRPYICGSKFTAADLTFAALGGPMVAPPQSGTWSVPLDECPSELASAMKRLQVTPAGQVISELFPGCF</sequence>
<dbReference type="AlphaFoldDB" id="A0A8T0GRK5"/>
<protein>
    <recommendedName>
        <fullName evidence="3">Glutathione S-transferase</fullName>
    </recommendedName>
</protein>
<dbReference type="Proteomes" id="UP000822688">
    <property type="component" value="Chromosome 9"/>
</dbReference>
<keyword evidence="2" id="KW-1185">Reference proteome</keyword>
<dbReference type="EMBL" id="CM026430">
    <property type="protein sequence ID" value="KAG0561076.1"/>
    <property type="molecule type" value="Genomic_DNA"/>
</dbReference>
<comment type="caution">
    <text evidence="1">The sequence shown here is derived from an EMBL/GenBank/DDBJ whole genome shotgun (WGS) entry which is preliminary data.</text>
</comment>
<evidence type="ECO:0008006" key="3">
    <source>
        <dbReference type="Google" id="ProtNLM"/>
    </source>
</evidence>
<gene>
    <name evidence="1" type="ORF">KC19_9G035000</name>
</gene>
<dbReference type="SUPFAM" id="SSF47616">
    <property type="entry name" value="GST C-terminal domain-like"/>
    <property type="match status" value="1"/>
</dbReference>
<dbReference type="InterPro" id="IPR036282">
    <property type="entry name" value="Glutathione-S-Trfase_C_sf"/>
</dbReference>
<dbReference type="InterPro" id="IPR036249">
    <property type="entry name" value="Thioredoxin-like_sf"/>
</dbReference>
<proteinExistence type="predicted"/>
<dbReference type="SUPFAM" id="SSF52833">
    <property type="entry name" value="Thioredoxin-like"/>
    <property type="match status" value="1"/>
</dbReference>